<name>A0A2I8ERI8_9BURK</name>
<accession>A0A2I8ERI8</accession>
<protein>
    <submittedName>
        <fullName evidence="1">Uncharacterized protein</fullName>
    </submittedName>
</protein>
<dbReference type="KEGG" id="pter:C2L65_21650"/>
<dbReference type="AlphaFoldDB" id="A0A2I8ERI8"/>
<evidence type="ECO:0000313" key="2">
    <source>
        <dbReference type="Proteomes" id="UP000243502"/>
    </source>
</evidence>
<dbReference type="Proteomes" id="UP000243502">
    <property type="component" value="Chromosome 2"/>
</dbReference>
<organism evidence="1 2">
    <name type="scientific">Paraburkholderia terrae</name>
    <dbReference type="NCBI Taxonomy" id="311230"/>
    <lineage>
        <taxon>Bacteria</taxon>
        <taxon>Pseudomonadati</taxon>
        <taxon>Pseudomonadota</taxon>
        <taxon>Betaproteobacteria</taxon>
        <taxon>Burkholderiales</taxon>
        <taxon>Burkholderiaceae</taxon>
        <taxon>Paraburkholderia</taxon>
    </lineage>
</organism>
<dbReference type="EMBL" id="CP026112">
    <property type="protein sequence ID" value="AUT62243.1"/>
    <property type="molecule type" value="Genomic_DNA"/>
</dbReference>
<reference evidence="1 2" key="1">
    <citation type="submission" date="2018-01" db="EMBL/GenBank/DDBJ databases">
        <title>Species boundaries and ecological features among Paraburkholderia terrae DSMZ17804T, P. hospita DSMZ17164T and P. caribensis DSMZ13236T.</title>
        <authorList>
            <person name="Pratama A.A."/>
        </authorList>
    </citation>
    <scope>NUCLEOTIDE SEQUENCE [LARGE SCALE GENOMIC DNA]</scope>
    <source>
        <strain evidence="1 2">DSM 17804</strain>
    </source>
</reference>
<gene>
    <name evidence="1" type="ORF">C2L65_21650</name>
</gene>
<proteinExistence type="predicted"/>
<sequence length="61" mass="7331">MRWKKMRISNETFIELPRAEAKEQAQNNRFVVCVPHQKPCRLLFYRQLNDAMLAAPIMKIR</sequence>
<evidence type="ECO:0000313" key="1">
    <source>
        <dbReference type="EMBL" id="AUT62243.1"/>
    </source>
</evidence>